<evidence type="ECO:0000313" key="2">
    <source>
        <dbReference type="Proteomes" id="UP000094960"/>
    </source>
</evidence>
<reference evidence="2" key="1">
    <citation type="submission" date="2016-09" db="EMBL/GenBank/DDBJ databases">
        <title>Streptomyces puniciscabiei strain:TW1S1 Genome sequencing and assembly.</title>
        <authorList>
            <person name="Kim M.-K."/>
            <person name="Kim S.B."/>
        </authorList>
    </citation>
    <scope>NUCLEOTIDE SEQUENCE [LARGE SCALE GENOMIC DNA]</scope>
    <source>
        <strain evidence="2">TW1S1</strain>
    </source>
</reference>
<dbReference type="Proteomes" id="UP000094960">
    <property type="component" value="Chromosome"/>
</dbReference>
<keyword evidence="2" id="KW-1185">Reference proteome</keyword>
<dbReference type="AlphaFoldDB" id="A0A1D7YF73"/>
<accession>A0A1D7YF73</accession>
<name>A0A1D7YF73_9ACTN</name>
<dbReference type="KEGG" id="spun:BFF78_27375"/>
<proteinExistence type="predicted"/>
<gene>
    <name evidence="1" type="ORF">BFF78_27375</name>
</gene>
<organism evidence="1 2">
    <name type="scientific">Streptomyces fodineus</name>
    <dbReference type="NCBI Taxonomy" id="1904616"/>
    <lineage>
        <taxon>Bacteria</taxon>
        <taxon>Bacillati</taxon>
        <taxon>Actinomycetota</taxon>
        <taxon>Actinomycetes</taxon>
        <taxon>Kitasatosporales</taxon>
        <taxon>Streptomycetaceae</taxon>
        <taxon>Streptomyces</taxon>
    </lineage>
</organism>
<dbReference type="EMBL" id="CP017248">
    <property type="protein sequence ID" value="AOR34278.1"/>
    <property type="molecule type" value="Genomic_DNA"/>
</dbReference>
<evidence type="ECO:0000313" key="1">
    <source>
        <dbReference type="EMBL" id="AOR34278.1"/>
    </source>
</evidence>
<protein>
    <submittedName>
        <fullName evidence="1">Uncharacterized protein</fullName>
    </submittedName>
</protein>
<sequence>MAFPVDPGSWEWSYTLFRTEPSPQYLNRGDLCSVSIPETLVRVVDILRHDPPLDLGQLPRPHTRLVVLPIDASSDPLQEDEGATIEIESAAPIAIELVGRA</sequence>